<sequence length="92" mass="10500">MIYYLLDSSHLKTCFYLQVGEHSFHGTYFLPKVVRILGERKGKVGGQPGMKNFARVITTPVYDVKMVEQRLGGAQWTAKQNEKAASLQRMHL</sequence>
<dbReference type="Proteomes" id="UP000499080">
    <property type="component" value="Unassembled WGS sequence"/>
</dbReference>
<gene>
    <name evidence="1" type="ORF">AVEN_166028_1</name>
</gene>
<evidence type="ECO:0000313" key="1">
    <source>
        <dbReference type="EMBL" id="GBN31258.1"/>
    </source>
</evidence>
<proteinExistence type="predicted"/>
<name>A0A4Y2MVR4_ARAVE</name>
<comment type="caution">
    <text evidence="1">The sequence shown here is derived from an EMBL/GenBank/DDBJ whole genome shotgun (WGS) entry which is preliminary data.</text>
</comment>
<reference evidence="1 2" key="1">
    <citation type="journal article" date="2019" name="Sci. Rep.">
        <title>Orb-weaving spider Araneus ventricosus genome elucidates the spidroin gene catalogue.</title>
        <authorList>
            <person name="Kono N."/>
            <person name="Nakamura H."/>
            <person name="Ohtoshi R."/>
            <person name="Moran D.A.P."/>
            <person name="Shinohara A."/>
            <person name="Yoshida Y."/>
            <person name="Fujiwara M."/>
            <person name="Mori M."/>
            <person name="Tomita M."/>
            <person name="Arakawa K."/>
        </authorList>
    </citation>
    <scope>NUCLEOTIDE SEQUENCE [LARGE SCALE GENOMIC DNA]</scope>
</reference>
<protein>
    <submittedName>
        <fullName evidence="1">Uncharacterized protein</fullName>
    </submittedName>
</protein>
<accession>A0A4Y2MVR4</accession>
<evidence type="ECO:0000313" key="2">
    <source>
        <dbReference type="Proteomes" id="UP000499080"/>
    </source>
</evidence>
<organism evidence="1 2">
    <name type="scientific">Araneus ventricosus</name>
    <name type="common">Orbweaver spider</name>
    <name type="synonym">Epeira ventricosa</name>
    <dbReference type="NCBI Taxonomy" id="182803"/>
    <lineage>
        <taxon>Eukaryota</taxon>
        <taxon>Metazoa</taxon>
        <taxon>Ecdysozoa</taxon>
        <taxon>Arthropoda</taxon>
        <taxon>Chelicerata</taxon>
        <taxon>Arachnida</taxon>
        <taxon>Araneae</taxon>
        <taxon>Araneomorphae</taxon>
        <taxon>Entelegynae</taxon>
        <taxon>Araneoidea</taxon>
        <taxon>Araneidae</taxon>
        <taxon>Araneus</taxon>
    </lineage>
</organism>
<dbReference type="AlphaFoldDB" id="A0A4Y2MVR4"/>
<dbReference type="EMBL" id="BGPR01125086">
    <property type="protein sequence ID" value="GBN31258.1"/>
    <property type="molecule type" value="Genomic_DNA"/>
</dbReference>
<keyword evidence="2" id="KW-1185">Reference proteome</keyword>